<dbReference type="FunFam" id="3.40.50.150:FF:000010">
    <property type="entry name" value="Protein-L-isoaspartate O-methyltransferase"/>
    <property type="match status" value="1"/>
</dbReference>
<comment type="similarity">
    <text evidence="2">Belongs to the methyltransferase superfamily. L-isoaspartyl/D-aspartyl protein methyltransferase family.</text>
</comment>
<keyword evidence="4" id="KW-0963">Cytoplasm</keyword>
<keyword evidence="5" id="KW-0489">Methyltransferase</keyword>
<evidence type="ECO:0000256" key="6">
    <source>
        <dbReference type="ARBA" id="ARBA00022679"/>
    </source>
</evidence>
<dbReference type="EMBL" id="LAZR01054943">
    <property type="protein sequence ID" value="KKK77465.1"/>
    <property type="molecule type" value="Genomic_DNA"/>
</dbReference>
<dbReference type="GO" id="GO:0032259">
    <property type="term" value="P:methylation"/>
    <property type="evidence" value="ECO:0007669"/>
    <property type="project" value="UniProtKB-KW"/>
</dbReference>
<dbReference type="PANTHER" id="PTHR11579:SF0">
    <property type="entry name" value="PROTEIN-L-ISOASPARTATE(D-ASPARTATE) O-METHYLTRANSFERASE"/>
    <property type="match status" value="1"/>
</dbReference>
<dbReference type="SUPFAM" id="SSF53335">
    <property type="entry name" value="S-adenosyl-L-methionine-dependent methyltransferases"/>
    <property type="match status" value="1"/>
</dbReference>
<gene>
    <name evidence="8" type="ORF">LCGC14_2853360</name>
</gene>
<evidence type="ECO:0000313" key="8">
    <source>
        <dbReference type="EMBL" id="KKK77465.1"/>
    </source>
</evidence>
<evidence type="ECO:0000256" key="1">
    <source>
        <dbReference type="ARBA" id="ARBA00004496"/>
    </source>
</evidence>
<dbReference type="Gene3D" id="3.40.50.150">
    <property type="entry name" value="Vaccinia Virus protein VP39"/>
    <property type="match status" value="1"/>
</dbReference>
<dbReference type="NCBIfam" id="NF001453">
    <property type="entry name" value="PRK00312.1"/>
    <property type="match status" value="1"/>
</dbReference>
<dbReference type="HAMAP" id="MF_00090">
    <property type="entry name" value="PIMT"/>
    <property type="match status" value="1"/>
</dbReference>
<organism evidence="8">
    <name type="scientific">marine sediment metagenome</name>
    <dbReference type="NCBI Taxonomy" id="412755"/>
    <lineage>
        <taxon>unclassified sequences</taxon>
        <taxon>metagenomes</taxon>
        <taxon>ecological metagenomes</taxon>
    </lineage>
</organism>
<evidence type="ECO:0000256" key="2">
    <source>
        <dbReference type="ARBA" id="ARBA00005369"/>
    </source>
</evidence>
<keyword evidence="6" id="KW-0808">Transferase</keyword>
<dbReference type="GO" id="GO:0004719">
    <property type="term" value="F:protein-L-isoaspartate (D-aspartate) O-methyltransferase activity"/>
    <property type="evidence" value="ECO:0007669"/>
    <property type="project" value="UniProtKB-EC"/>
</dbReference>
<dbReference type="InterPro" id="IPR000682">
    <property type="entry name" value="PCMT"/>
</dbReference>
<proteinExistence type="inferred from homology"/>
<dbReference type="AlphaFoldDB" id="A0A0F8YUM6"/>
<accession>A0A0F8YUM6</accession>
<name>A0A0F8YUM6_9ZZZZ</name>
<comment type="subcellular location">
    <subcellularLocation>
        <location evidence="1">Cytoplasm</location>
    </subcellularLocation>
</comment>
<evidence type="ECO:0000256" key="7">
    <source>
        <dbReference type="ARBA" id="ARBA00022691"/>
    </source>
</evidence>
<dbReference type="EC" id="2.1.1.77" evidence="3"/>
<dbReference type="CDD" id="cd02440">
    <property type="entry name" value="AdoMet_MTases"/>
    <property type="match status" value="1"/>
</dbReference>
<dbReference type="PANTHER" id="PTHR11579">
    <property type="entry name" value="PROTEIN-L-ISOASPARTATE O-METHYLTRANSFERASE"/>
    <property type="match status" value="1"/>
</dbReference>
<dbReference type="NCBIfam" id="TIGR00080">
    <property type="entry name" value="pimt"/>
    <property type="match status" value="1"/>
</dbReference>
<dbReference type="Pfam" id="PF01135">
    <property type="entry name" value="PCMT"/>
    <property type="match status" value="1"/>
</dbReference>
<dbReference type="GO" id="GO:0005737">
    <property type="term" value="C:cytoplasm"/>
    <property type="evidence" value="ECO:0007669"/>
    <property type="project" value="UniProtKB-SubCell"/>
</dbReference>
<evidence type="ECO:0000256" key="4">
    <source>
        <dbReference type="ARBA" id="ARBA00022490"/>
    </source>
</evidence>
<keyword evidence="7" id="KW-0949">S-adenosyl-L-methionine</keyword>
<evidence type="ECO:0000256" key="3">
    <source>
        <dbReference type="ARBA" id="ARBA00011890"/>
    </source>
</evidence>
<comment type="caution">
    <text evidence="8">The sequence shown here is derived from an EMBL/GenBank/DDBJ whole genome shotgun (WGS) entry which is preliminary data.</text>
</comment>
<protein>
    <recommendedName>
        <fullName evidence="3">protein-L-isoaspartate(D-aspartate) O-methyltransferase</fullName>
        <ecNumber evidence="3">2.1.1.77</ecNumber>
    </recommendedName>
</protein>
<evidence type="ECO:0000256" key="5">
    <source>
        <dbReference type="ARBA" id="ARBA00022603"/>
    </source>
</evidence>
<dbReference type="InterPro" id="IPR029063">
    <property type="entry name" value="SAM-dependent_MTases_sf"/>
</dbReference>
<sequence>MVQTQLISRDIIDKEVLRAMGKVPRHSFLPVELWDRAYDDAPVPIGEGQTISQPYIVAYMIQALSLKREDKILEVGTGSGYQTAVLAEILEKIYTTEIRPELARKAMTRLNELGYGDKVKIRIANGGLGNEDEAPFNGIIVTAATFDIPRQLVEQLAEEGKIIIPVGSAEQQILIRATKIKGKLIEEKLLSCIFVPLVRKECDKN</sequence>
<reference evidence="8" key="1">
    <citation type="journal article" date="2015" name="Nature">
        <title>Complex archaea that bridge the gap between prokaryotes and eukaryotes.</title>
        <authorList>
            <person name="Spang A."/>
            <person name="Saw J.H."/>
            <person name="Jorgensen S.L."/>
            <person name="Zaremba-Niedzwiedzka K."/>
            <person name="Martijn J."/>
            <person name="Lind A.E."/>
            <person name="van Eijk R."/>
            <person name="Schleper C."/>
            <person name="Guy L."/>
            <person name="Ettema T.J."/>
        </authorList>
    </citation>
    <scope>NUCLEOTIDE SEQUENCE</scope>
</reference>